<dbReference type="PANTHER" id="PTHR34217">
    <property type="entry name" value="METAL-DEPENDENT CARBOXYPEPTIDASE"/>
    <property type="match status" value="1"/>
</dbReference>
<reference evidence="8 9" key="1">
    <citation type="submission" date="2017-02" db="EMBL/GenBank/DDBJ databases">
        <title>Bacillus pseudomycoides isolate FSL K6-0042.</title>
        <authorList>
            <person name="Kovac J."/>
        </authorList>
    </citation>
    <scope>NUCLEOTIDE SEQUENCE [LARGE SCALE GENOMIC DNA]</scope>
    <source>
        <strain evidence="8 9">FSL K6-0042</strain>
    </source>
</reference>
<dbReference type="RefSeq" id="WP_016115151.1">
    <property type="nucleotide sequence ID" value="NZ_JBALMA010000680.1"/>
</dbReference>
<keyword evidence="1 6" id="KW-0645">Protease</keyword>
<protein>
    <submittedName>
        <fullName evidence="8">Oligoendopeptidase F</fullName>
    </submittedName>
</protein>
<sequence>MNQIIDHPTRWDLKRLYPESKDPMFSTEIGIIEQLIETYKENRDSVILSRIIQRIEKAEYYFYCLSAEHADESTAALPHTKINTLKTEVRLLLQESNHEKSDFFENQNINFIENELKAWEDMYIQLRNRLEVHHNNEILSFGKANYLAMNGETHHERLAAFSSLTEALEKEKTVFASVLNQIGRLRNLKSNLLQEQEVLSQSLQANGISKNALLEMWNAIEGNLEKLSSVIAFHKRSKETFTWHDLMILEENNQVQIPFSIAVENIYEALKDIDEELAQFAQRAITNRWVDAEPRDNKPPSGFCAPFLSEGESRISLRYDGTIDSVRILAHELGHAWHFYVMSNEQSTAFLDDYLPMCMAESASIFFEMVLVDYLVKIAESEKLKKLLLSWKIRNSFNYVMAIRASFQFEQTFYEESQKGPLSADELERLSILSQKAAYGNCLTEYQPFVWMKYGQFYTANVPFYNYPYTFGYLLSLGLLEIAKQDGGEFHFKYKKFLCETGKRPVEELVKQYFHIDLADNEFWKKALLQINKDVDEYLQLVQEEV</sequence>
<evidence type="ECO:0000256" key="5">
    <source>
        <dbReference type="ARBA" id="ARBA00023049"/>
    </source>
</evidence>
<comment type="cofactor">
    <cofactor evidence="6">
        <name>Zn(2+)</name>
        <dbReference type="ChEBI" id="CHEBI:29105"/>
    </cofactor>
    <text evidence="6">Binds 1 zinc ion.</text>
</comment>
<proteinExistence type="inferred from homology"/>
<evidence type="ECO:0000256" key="3">
    <source>
        <dbReference type="ARBA" id="ARBA00022801"/>
    </source>
</evidence>
<gene>
    <name evidence="8" type="ORF">BW425_13700</name>
</gene>
<keyword evidence="5 6" id="KW-0482">Metalloprotease</keyword>
<dbReference type="AlphaFoldDB" id="A0A1Y3MIF8"/>
<name>A0A1Y3MIF8_9BACI</name>
<dbReference type="InterPro" id="IPR001333">
    <property type="entry name" value="Peptidase_M32_Taq"/>
</dbReference>
<keyword evidence="4 6" id="KW-0862">Zinc</keyword>
<dbReference type="InterPro" id="IPR001567">
    <property type="entry name" value="Pept_M3A_M3B_dom"/>
</dbReference>
<dbReference type="SUPFAM" id="SSF55486">
    <property type="entry name" value="Metalloproteases ('zincins'), catalytic domain"/>
    <property type="match status" value="1"/>
</dbReference>
<evidence type="ECO:0000256" key="1">
    <source>
        <dbReference type="ARBA" id="ARBA00022670"/>
    </source>
</evidence>
<keyword evidence="2 6" id="KW-0479">Metal-binding</keyword>
<keyword evidence="3 6" id="KW-0378">Hydrolase</keyword>
<comment type="similarity">
    <text evidence="6">Belongs to the peptidase M3 family.</text>
</comment>
<dbReference type="GO" id="GO:0004181">
    <property type="term" value="F:metallocarboxypeptidase activity"/>
    <property type="evidence" value="ECO:0007669"/>
    <property type="project" value="InterPro"/>
</dbReference>
<dbReference type="GO" id="GO:0046872">
    <property type="term" value="F:metal ion binding"/>
    <property type="evidence" value="ECO:0007669"/>
    <property type="project" value="UniProtKB-UniRule"/>
</dbReference>
<evidence type="ECO:0000259" key="7">
    <source>
        <dbReference type="Pfam" id="PF01432"/>
    </source>
</evidence>
<accession>A0A1Y3MIF8</accession>
<dbReference type="InterPro" id="IPR042088">
    <property type="entry name" value="OligoPept_F_C"/>
</dbReference>
<evidence type="ECO:0000256" key="6">
    <source>
        <dbReference type="RuleBase" id="RU003435"/>
    </source>
</evidence>
<dbReference type="Pfam" id="PF01432">
    <property type="entry name" value="Peptidase_M3"/>
    <property type="match status" value="1"/>
</dbReference>
<dbReference type="Proteomes" id="UP000195321">
    <property type="component" value="Unassembled WGS sequence"/>
</dbReference>
<dbReference type="EMBL" id="MWPX01000014">
    <property type="protein sequence ID" value="OUM48220.1"/>
    <property type="molecule type" value="Genomic_DNA"/>
</dbReference>
<dbReference type="PANTHER" id="PTHR34217:SF1">
    <property type="entry name" value="CARBOXYPEPTIDASE 1"/>
    <property type="match status" value="1"/>
</dbReference>
<evidence type="ECO:0000313" key="8">
    <source>
        <dbReference type="EMBL" id="OUM48220.1"/>
    </source>
</evidence>
<feature type="domain" description="Peptidase M3A/M3B catalytic" evidence="7">
    <location>
        <begin position="274"/>
        <end position="526"/>
    </location>
</feature>
<dbReference type="Gene3D" id="1.10.1370.20">
    <property type="entry name" value="Oligoendopeptidase f, C-terminal domain"/>
    <property type="match status" value="1"/>
</dbReference>
<evidence type="ECO:0000313" key="9">
    <source>
        <dbReference type="Proteomes" id="UP000195321"/>
    </source>
</evidence>
<comment type="caution">
    <text evidence="8">The sequence shown here is derived from an EMBL/GenBank/DDBJ whole genome shotgun (WGS) entry which is preliminary data.</text>
</comment>
<dbReference type="GO" id="GO:0004222">
    <property type="term" value="F:metalloendopeptidase activity"/>
    <property type="evidence" value="ECO:0007669"/>
    <property type="project" value="InterPro"/>
</dbReference>
<dbReference type="GO" id="GO:0006508">
    <property type="term" value="P:proteolysis"/>
    <property type="evidence" value="ECO:0007669"/>
    <property type="project" value="UniProtKB-KW"/>
</dbReference>
<evidence type="ECO:0000256" key="2">
    <source>
        <dbReference type="ARBA" id="ARBA00022723"/>
    </source>
</evidence>
<evidence type="ECO:0000256" key="4">
    <source>
        <dbReference type="ARBA" id="ARBA00022833"/>
    </source>
</evidence>
<organism evidence="8 9">
    <name type="scientific">Bacillus pseudomycoides</name>
    <dbReference type="NCBI Taxonomy" id="64104"/>
    <lineage>
        <taxon>Bacteria</taxon>
        <taxon>Bacillati</taxon>
        <taxon>Bacillota</taxon>
        <taxon>Bacilli</taxon>
        <taxon>Bacillales</taxon>
        <taxon>Bacillaceae</taxon>
        <taxon>Bacillus</taxon>
        <taxon>Bacillus cereus group</taxon>
    </lineage>
</organism>